<dbReference type="OrthoDB" id="4096362at2759"/>
<keyword evidence="5 10" id="KW-0472">Membrane</keyword>
<feature type="transmembrane region" description="Helical" evidence="10">
    <location>
        <begin position="178"/>
        <end position="205"/>
    </location>
</feature>
<comment type="caution">
    <text evidence="12">The sequence shown here is derived from an EMBL/GenBank/DDBJ whole genome shotgun (WGS) entry which is preliminary data.</text>
</comment>
<accession>A0A1R2CUJ4</accession>
<feature type="transmembrane region" description="Helical" evidence="10">
    <location>
        <begin position="30"/>
        <end position="48"/>
    </location>
</feature>
<dbReference type="Proteomes" id="UP000187209">
    <property type="component" value="Unassembled WGS sequence"/>
</dbReference>
<evidence type="ECO:0000256" key="5">
    <source>
        <dbReference type="ARBA" id="ARBA00023136"/>
    </source>
</evidence>
<dbReference type="GO" id="GO:0006612">
    <property type="term" value="P:protein targeting to membrane"/>
    <property type="evidence" value="ECO:0007669"/>
    <property type="project" value="TreeGrafter"/>
</dbReference>
<feature type="transmembrane region" description="Helical" evidence="10">
    <location>
        <begin position="54"/>
        <end position="78"/>
    </location>
</feature>
<dbReference type="InterPro" id="IPR001594">
    <property type="entry name" value="Palmitoyltrfase_DHHC"/>
</dbReference>
<evidence type="ECO:0000256" key="3">
    <source>
        <dbReference type="ARBA" id="ARBA00022692"/>
    </source>
</evidence>
<dbReference type="InterPro" id="IPR039859">
    <property type="entry name" value="PFA4/ZDH16/20/ERF2-like"/>
</dbReference>
<evidence type="ECO:0000256" key="6">
    <source>
        <dbReference type="ARBA" id="ARBA00023139"/>
    </source>
</evidence>
<keyword evidence="7" id="KW-0449">Lipoprotein</keyword>
<sequence length="363" mass="41224">MSQIAKKAYELWPGRNKFYFKGKIMLGPDYHRAVLTFFLIFLPEIAFLSTTSQYFSVVISILSIIFTIACICSLIITATSNPGYILKQEHPFYMGPLGSPTIYSALVAEPTKAAAIENPCFEQVINGTRVKIKYCRTCWIVRPPRTSHCPDCDLCVERFDHHCPWVGICIGKYNYSKFLIFLCLTNTLVLFNFICCIIHISYGAIDINNNDLSSKQQAQKTLENIGSSIFLGLYMLAFLVFIGGLTVFHCVLISKGLTTNEAMKKTYKKFSVHPFVKKHFWGNFRSVIKPKKKKSVNLMSEVREKNDDACNECISDKAFNKLGTITEFEGRYDNNKLGDKDDISETPSIIHENIKSENQITIN</sequence>
<reference evidence="12 13" key="1">
    <citation type="submission" date="2016-11" db="EMBL/GenBank/DDBJ databases">
        <title>The macronuclear genome of Stentor coeruleus: a giant cell with tiny introns.</title>
        <authorList>
            <person name="Slabodnick M."/>
            <person name="Ruby J.G."/>
            <person name="Reiff S.B."/>
            <person name="Swart E.C."/>
            <person name="Gosai S."/>
            <person name="Prabakaran S."/>
            <person name="Witkowska E."/>
            <person name="Larue G.E."/>
            <person name="Fisher S."/>
            <person name="Freeman R.M."/>
            <person name="Gunawardena J."/>
            <person name="Chu W."/>
            <person name="Stover N.A."/>
            <person name="Gregory B.D."/>
            <person name="Nowacki M."/>
            <person name="Derisi J."/>
            <person name="Roy S.W."/>
            <person name="Marshall W.F."/>
            <person name="Sood P."/>
        </authorList>
    </citation>
    <scope>NUCLEOTIDE SEQUENCE [LARGE SCALE GENOMIC DNA]</scope>
    <source>
        <strain evidence="12">WM001</strain>
    </source>
</reference>
<dbReference type="AlphaFoldDB" id="A0A1R2CUJ4"/>
<evidence type="ECO:0000259" key="11">
    <source>
        <dbReference type="Pfam" id="PF01529"/>
    </source>
</evidence>
<comment type="domain">
    <text evidence="10">The DHHC domain is required for palmitoyltransferase activity.</text>
</comment>
<comment type="catalytic activity">
    <reaction evidence="9 10">
        <text>L-cysteinyl-[protein] + hexadecanoyl-CoA = S-hexadecanoyl-L-cysteinyl-[protein] + CoA</text>
        <dbReference type="Rhea" id="RHEA:36683"/>
        <dbReference type="Rhea" id="RHEA-COMP:10131"/>
        <dbReference type="Rhea" id="RHEA-COMP:11032"/>
        <dbReference type="ChEBI" id="CHEBI:29950"/>
        <dbReference type="ChEBI" id="CHEBI:57287"/>
        <dbReference type="ChEBI" id="CHEBI:57379"/>
        <dbReference type="ChEBI" id="CHEBI:74151"/>
        <dbReference type="EC" id="2.3.1.225"/>
    </reaction>
</comment>
<evidence type="ECO:0000256" key="8">
    <source>
        <dbReference type="ARBA" id="ARBA00023315"/>
    </source>
</evidence>
<evidence type="ECO:0000313" key="13">
    <source>
        <dbReference type="Proteomes" id="UP000187209"/>
    </source>
</evidence>
<keyword evidence="13" id="KW-1185">Reference proteome</keyword>
<keyword evidence="4 10" id="KW-1133">Transmembrane helix</keyword>
<evidence type="ECO:0000256" key="1">
    <source>
        <dbReference type="ARBA" id="ARBA00004127"/>
    </source>
</evidence>
<evidence type="ECO:0000313" key="12">
    <source>
        <dbReference type="EMBL" id="OMJ92662.1"/>
    </source>
</evidence>
<evidence type="ECO:0000256" key="9">
    <source>
        <dbReference type="ARBA" id="ARBA00048048"/>
    </source>
</evidence>
<dbReference type="PANTHER" id="PTHR22883:SF43">
    <property type="entry name" value="PALMITOYLTRANSFERASE APP"/>
    <property type="match status" value="1"/>
</dbReference>
<keyword evidence="2 10" id="KW-0808">Transferase</keyword>
<feature type="domain" description="Palmitoyltransferase DHHC" evidence="11">
    <location>
        <begin position="132"/>
        <end position="265"/>
    </location>
</feature>
<dbReference type="EMBL" id="MPUH01000057">
    <property type="protein sequence ID" value="OMJ92662.1"/>
    <property type="molecule type" value="Genomic_DNA"/>
</dbReference>
<evidence type="ECO:0000256" key="7">
    <source>
        <dbReference type="ARBA" id="ARBA00023288"/>
    </source>
</evidence>
<dbReference type="Pfam" id="PF01529">
    <property type="entry name" value="DHHC"/>
    <property type="match status" value="1"/>
</dbReference>
<comment type="similarity">
    <text evidence="10">Belongs to the DHHC palmitoyltransferase family.</text>
</comment>
<keyword evidence="6" id="KW-0564">Palmitate</keyword>
<comment type="subcellular location">
    <subcellularLocation>
        <location evidence="1">Endomembrane system</location>
        <topology evidence="1">Multi-pass membrane protein</topology>
    </subcellularLocation>
</comment>
<dbReference type="PANTHER" id="PTHR22883">
    <property type="entry name" value="ZINC FINGER DHHC DOMAIN CONTAINING PROTEIN"/>
    <property type="match status" value="1"/>
</dbReference>
<evidence type="ECO:0000256" key="4">
    <source>
        <dbReference type="ARBA" id="ARBA00022989"/>
    </source>
</evidence>
<gene>
    <name evidence="12" type="ORF">SteCoe_4536</name>
</gene>
<organism evidence="12 13">
    <name type="scientific">Stentor coeruleus</name>
    <dbReference type="NCBI Taxonomy" id="5963"/>
    <lineage>
        <taxon>Eukaryota</taxon>
        <taxon>Sar</taxon>
        <taxon>Alveolata</taxon>
        <taxon>Ciliophora</taxon>
        <taxon>Postciliodesmatophora</taxon>
        <taxon>Heterotrichea</taxon>
        <taxon>Heterotrichida</taxon>
        <taxon>Stentoridae</taxon>
        <taxon>Stentor</taxon>
    </lineage>
</organism>
<keyword evidence="8 10" id="KW-0012">Acyltransferase</keyword>
<dbReference type="GO" id="GO:0005794">
    <property type="term" value="C:Golgi apparatus"/>
    <property type="evidence" value="ECO:0007669"/>
    <property type="project" value="TreeGrafter"/>
</dbReference>
<dbReference type="EC" id="2.3.1.225" evidence="10"/>
<proteinExistence type="inferred from homology"/>
<name>A0A1R2CUJ4_9CILI</name>
<evidence type="ECO:0000256" key="10">
    <source>
        <dbReference type="RuleBase" id="RU079119"/>
    </source>
</evidence>
<dbReference type="GO" id="GO:0005783">
    <property type="term" value="C:endoplasmic reticulum"/>
    <property type="evidence" value="ECO:0007669"/>
    <property type="project" value="TreeGrafter"/>
</dbReference>
<keyword evidence="3 10" id="KW-0812">Transmembrane</keyword>
<dbReference type="PROSITE" id="PS50216">
    <property type="entry name" value="DHHC"/>
    <property type="match status" value="1"/>
</dbReference>
<protein>
    <recommendedName>
        <fullName evidence="10">Palmitoyltransferase</fullName>
        <ecNumber evidence="10">2.3.1.225</ecNumber>
    </recommendedName>
</protein>
<feature type="transmembrane region" description="Helical" evidence="10">
    <location>
        <begin position="225"/>
        <end position="254"/>
    </location>
</feature>
<dbReference type="GO" id="GO:0019706">
    <property type="term" value="F:protein-cysteine S-palmitoyltransferase activity"/>
    <property type="evidence" value="ECO:0007669"/>
    <property type="project" value="UniProtKB-EC"/>
</dbReference>
<evidence type="ECO:0000256" key="2">
    <source>
        <dbReference type="ARBA" id="ARBA00022679"/>
    </source>
</evidence>